<accession>A0AAW1U0F1</accession>
<keyword evidence="2" id="KW-0472">Membrane</keyword>
<reference evidence="3 4" key="1">
    <citation type="submission" date="2023-03" db="EMBL/GenBank/DDBJ databases">
        <title>Genome insight into feeding habits of ladybird beetles.</title>
        <authorList>
            <person name="Li H.-S."/>
            <person name="Huang Y.-H."/>
            <person name="Pang H."/>
        </authorList>
    </citation>
    <scope>NUCLEOTIDE SEQUENCE [LARGE SCALE GENOMIC DNA]</scope>
    <source>
        <strain evidence="3">SYSU_2023b</strain>
        <tissue evidence="3">Whole body</tissue>
    </source>
</reference>
<feature type="transmembrane region" description="Helical" evidence="2">
    <location>
        <begin position="385"/>
        <end position="404"/>
    </location>
</feature>
<protein>
    <submittedName>
        <fullName evidence="3">Uncharacterized protein</fullName>
    </submittedName>
</protein>
<organism evidence="3 4">
    <name type="scientific">Henosepilachna vigintioctopunctata</name>
    <dbReference type="NCBI Taxonomy" id="420089"/>
    <lineage>
        <taxon>Eukaryota</taxon>
        <taxon>Metazoa</taxon>
        <taxon>Ecdysozoa</taxon>
        <taxon>Arthropoda</taxon>
        <taxon>Hexapoda</taxon>
        <taxon>Insecta</taxon>
        <taxon>Pterygota</taxon>
        <taxon>Neoptera</taxon>
        <taxon>Endopterygota</taxon>
        <taxon>Coleoptera</taxon>
        <taxon>Polyphaga</taxon>
        <taxon>Cucujiformia</taxon>
        <taxon>Coccinelloidea</taxon>
        <taxon>Coccinellidae</taxon>
        <taxon>Epilachninae</taxon>
        <taxon>Epilachnini</taxon>
        <taxon>Henosepilachna</taxon>
    </lineage>
</organism>
<keyword evidence="4" id="KW-1185">Reference proteome</keyword>
<evidence type="ECO:0000256" key="2">
    <source>
        <dbReference type="SAM" id="Phobius"/>
    </source>
</evidence>
<evidence type="ECO:0000313" key="3">
    <source>
        <dbReference type="EMBL" id="KAK9876023.1"/>
    </source>
</evidence>
<name>A0AAW1U0F1_9CUCU</name>
<dbReference type="EMBL" id="JARQZJ010000035">
    <property type="protein sequence ID" value="KAK9876023.1"/>
    <property type="molecule type" value="Genomic_DNA"/>
</dbReference>
<comment type="caution">
    <text evidence="3">The sequence shown here is derived from an EMBL/GenBank/DDBJ whole genome shotgun (WGS) entry which is preliminary data.</text>
</comment>
<keyword evidence="2" id="KW-0812">Transmembrane</keyword>
<dbReference type="AlphaFoldDB" id="A0AAW1U0F1"/>
<sequence>MSVKAFGKFADVVKTKTKLIINMTERIGLEDPDNLPQPKITSALPVLAESTWPVISKMKKTMPSISNVTTTLTPFKTPYQEPGTYVMNHKGNILNVPITEILSASNNALSELKNMSSDRSLSSFSESECVYTWPGLQRHSTIQSDDSECAVTENIIDKDCLTPFMRALGNLKKGRLFENRHQIIPLEETSPSFTRLMDLLEGLSNINNRLNQKALRQVQLMWNPERRCSFHSSMKSFKRIHYTIDSKALSAHSIVQSLTSSSSETTIDKLQGDLSKNNTSTHNEKYEDSSDTKEDTTEKFETEVTKELREIYKIPNLNAKEVGCNMSEVNWKTVNLELSEIHLISIPNNRSFRKKIEEDKMPNDEKLEESDFIIIKDRYTTLLKFFYLIFYGLIYFCMAAMNFAC</sequence>
<evidence type="ECO:0000256" key="1">
    <source>
        <dbReference type="SAM" id="MobiDB-lite"/>
    </source>
</evidence>
<proteinExistence type="predicted"/>
<keyword evidence="2" id="KW-1133">Transmembrane helix</keyword>
<evidence type="ECO:0000313" key="4">
    <source>
        <dbReference type="Proteomes" id="UP001431783"/>
    </source>
</evidence>
<gene>
    <name evidence="3" type="ORF">WA026_011139</name>
</gene>
<feature type="region of interest" description="Disordered" evidence="1">
    <location>
        <begin position="272"/>
        <end position="298"/>
    </location>
</feature>
<dbReference type="Proteomes" id="UP001431783">
    <property type="component" value="Unassembled WGS sequence"/>
</dbReference>
<feature type="compositionally biased region" description="Basic and acidic residues" evidence="1">
    <location>
        <begin position="282"/>
        <end position="298"/>
    </location>
</feature>